<dbReference type="Gene3D" id="2.40.30.10">
    <property type="entry name" value="Translation factors"/>
    <property type="match status" value="1"/>
</dbReference>
<dbReference type="Pfam" id="PF00970">
    <property type="entry name" value="FAD_binding_6"/>
    <property type="match status" value="1"/>
</dbReference>
<dbReference type="InterPro" id="IPR017927">
    <property type="entry name" value="FAD-bd_FR_type"/>
</dbReference>
<keyword evidence="2" id="KW-0001">2Fe-2S</keyword>
<comment type="cofactor">
    <cofactor evidence="1">
        <name>FAD</name>
        <dbReference type="ChEBI" id="CHEBI:57692"/>
    </cofactor>
</comment>
<dbReference type="PRINTS" id="PR00410">
    <property type="entry name" value="PHEHYDRXLASE"/>
</dbReference>
<dbReference type="SUPFAM" id="SSF52343">
    <property type="entry name" value="Ferredoxin reductase-like, C-terminal NADP-linked domain"/>
    <property type="match status" value="1"/>
</dbReference>
<gene>
    <name evidence="5" type="ORF">ACFFH7_18815</name>
</gene>
<keyword evidence="3" id="KW-0411">Iron-sulfur</keyword>
<dbReference type="PROSITE" id="PS51384">
    <property type="entry name" value="FAD_FR"/>
    <property type="match status" value="1"/>
</dbReference>
<dbReference type="InterPro" id="IPR050415">
    <property type="entry name" value="MRET"/>
</dbReference>
<keyword evidence="2" id="KW-0408">Iron</keyword>
<keyword evidence="2" id="KW-0479">Metal-binding</keyword>
<dbReference type="PANTHER" id="PTHR47354">
    <property type="entry name" value="NADH OXIDOREDUCTASE HCR"/>
    <property type="match status" value="1"/>
</dbReference>
<evidence type="ECO:0000313" key="6">
    <source>
        <dbReference type="Proteomes" id="UP001589810"/>
    </source>
</evidence>
<dbReference type="RefSeq" id="WP_273940109.1">
    <property type="nucleotide sequence ID" value="NZ_CP097263.1"/>
</dbReference>
<dbReference type="InterPro" id="IPR017938">
    <property type="entry name" value="Riboflavin_synthase-like_b-brl"/>
</dbReference>
<dbReference type="Gene3D" id="3.40.50.80">
    <property type="entry name" value="Nucleotide-binding domain of ferredoxin-NADP reductase (FNR) module"/>
    <property type="match status" value="1"/>
</dbReference>
<organism evidence="5 6">
    <name type="scientific">Kutzneria chonburiensis</name>
    <dbReference type="NCBI Taxonomy" id="1483604"/>
    <lineage>
        <taxon>Bacteria</taxon>
        <taxon>Bacillati</taxon>
        <taxon>Actinomycetota</taxon>
        <taxon>Actinomycetes</taxon>
        <taxon>Pseudonocardiales</taxon>
        <taxon>Pseudonocardiaceae</taxon>
        <taxon>Kutzneria</taxon>
    </lineage>
</organism>
<dbReference type="PANTHER" id="PTHR47354:SF5">
    <property type="entry name" value="PROTEIN RFBI"/>
    <property type="match status" value="1"/>
</dbReference>
<dbReference type="InterPro" id="IPR039261">
    <property type="entry name" value="FNR_nucleotide-bd"/>
</dbReference>
<evidence type="ECO:0000256" key="1">
    <source>
        <dbReference type="ARBA" id="ARBA00001974"/>
    </source>
</evidence>
<feature type="domain" description="FAD-binding FR-type" evidence="4">
    <location>
        <begin position="5"/>
        <end position="106"/>
    </location>
</feature>
<reference evidence="5 6" key="1">
    <citation type="submission" date="2024-09" db="EMBL/GenBank/DDBJ databases">
        <authorList>
            <person name="Sun Q."/>
            <person name="Mori K."/>
        </authorList>
    </citation>
    <scope>NUCLEOTIDE SEQUENCE [LARGE SCALE GENOMIC DNA]</scope>
    <source>
        <strain evidence="5 6">TBRC 1432</strain>
    </source>
</reference>
<dbReference type="Proteomes" id="UP001589810">
    <property type="component" value="Unassembled WGS sequence"/>
</dbReference>
<proteinExistence type="predicted"/>
<evidence type="ECO:0000256" key="2">
    <source>
        <dbReference type="ARBA" id="ARBA00022714"/>
    </source>
</evidence>
<name>A0ABV6MTD7_9PSEU</name>
<dbReference type="InterPro" id="IPR008333">
    <property type="entry name" value="Cbr1-like_FAD-bd_dom"/>
</dbReference>
<dbReference type="SUPFAM" id="SSF63380">
    <property type="entry name" value="Riboflavin synthase domain-like"/>
    <property type="match status" value="1"/>
</dbReference>
<protein>
    <submittedName>
        <fullName evidence="5">FAD-binding oxidoreductase</fullName>
    </submittedName>
</protein>
<comment type="caution">
    <text evidence="5">The sequence shown here is derived from an EMBL/GenBank/DDBJ whole genome shotgun (WGS) entry which is preliminary data.</text>
</comment>
<evidence type="ECO:0000313" key="5">
    <source>
        <dbReference type="EMBL" id="MFC0543561.1"/>
    </source>
</evidence>
<evidence type="ECO:0000259" key="4">
    <source>
        <dbReference type="PROSITE" id="PS51384"/>
    </source>
</evidence>
<dbReference type="EMBL" id="JBHLUD010000006">
    <property type="protein sequence ID" value="MFC0543561.1"/>
    <property type="molecule type" value="Genomic_DNA"/>
</dbReference>
<accession>A0ABV6MTD7</accession>
<sequence>MTDPRGWRYAKVISTSHDTPHSVTLRLDVPDRVRHLSGQHYVIRLTAEDGYRAQRSYSVASAPDDPLLELFVERLEDGEVSTYLADVVVPGDELEIRGPIGGWFAWNGSTPALGIGGGSGVVPMISMLRHNSDNFRVAASVRTAVDLPYAAELTAAGALIAVTREDFGGRAAGRLTAHELLPLYTPGAVCYVCGSAAFAEAASMLLLDIGVPTEDIRVERFGPSG</sequence>
<evidence type="ECO:0000256" key="3">
    <source>
        <dbReference type="ARBA" id="ARBA00023014"/>
    </source>
</evidence>
<keyword evidence="6" id="KW-1185">Reference proteome</keyword>